<dbReference type="InterPro" id="IPR036941">
    <property type="entry name" value="Rcpt_L-dom_sf"/>
</dbReference>
<dbReference type="EMBL" id="CAJOBI010365958">
    <property type="protein sequence ID" value="CAF5228162.1"/>
    <property type="molecule type" value="Genomic_DNA"/>
</dbReference>
<accession>A0A8S3KE55</accession>
<sequence length="99" mass="11141">QVILRQNRDDCAICPTCPSACWSPTQCQQQCSAHCKGNCLSEAICCPDQCVGGCYYQNSTSTNLICHACKHMRIYATGQCVQRCSSHMLKKKKTYRRKN</sequence>
<dbReference type="Proteomes" id="UP000676336">
    <property type="component" value="Unassembled WGS sequence"/>
</dbReference>
<evidence type="ECO:0000313" key="3">
    <source>
        <dbReference type="Proteomes" id="UP000676336"/>
    </source>
</evidence>
<evidence type="ECO:0000259" key="1">
    <source>
        <dbReference type="Pfam" id="PF00757"/>
    </source>
</evidence>
<gene>
    <name evidence="2" type="ORF">SMN809_LOCUS85621</name>
</gene>
<proteinExistence type="predicted"/>
<dbReference type="Pfam" id="PF00757">
    <property type="entry name" value="Furin-like"/>
    <property type="match status" value="1"/>
</dbReference>
<name>A0A8S3KE55_9BILA</name>
<protein>
    <recommendedName>
        <fullName evidence="1">Furin-like cysteine-rich domain-containing protein</fullName>
    </recommendedName>
</protein>
<dbReference type="AlphaFoldDB" id="A0A8S3KE55"/>
<reference evidence="2" key="1">
    <citation type="submission" date="2021-02" db="EMBL/GenBank/DDBJ databases">
        <authorList>
            <person name="Nowell W R."/>
        </authorList>
    </citation>
    <scope>NUCLEOTIDE SEQUENCE</scope>
</reference>
<feature type="non-terminal residue" evidence="2">
    <location>
        <position position="1"/>
    </location>
</feature>
<dbReference type="Gene3D" id="3.80.20.20">
    <property type="entry name" value="Receptor L-domain"/>
    <property type="match status" value="1"/>
</dbReference>
<dbReference type="InterPro" id="IPR006211">
    <property type="entry name" value="Furin-like_Cys-rich_dom"/>
</dbReference>
<organism evidence="2 3">
    <name type="scientific">Rotaria magnacalcarata</name>
    <dbReference type="NCBI Taxonomy" id="392030"/>
    <lineage>
        <taxon>Eukaryota</taxon>
        <taxon>Metazoa</taxon>
        <taxon>Spiralia</taxon>
        <taxon>Gnathifera</taxon>
        <taxon>Rotifera</taxon>
        <taxon>Eurotatoria</taxon>
        <taxon>Bdelloidea</taxon>
        <taxon>Philodinida</taxon>
        <taxon>Philodinidae</taxon>
        <taxon>Rotaria</taxon>
    </lineage>
</organism>
<feature type="domain" description="Furin-like cysteine-rich" evidence="1">
    <location>
        <begin position="7"/>
        <end position="90"/>
    </location>
</feature>
<comment type="caution">
    <text evidence="2">The sequence shown here is derived from an EMBL/GenBank/DDBJ whole genome shotgun (WGS) entry which is preliminary data.</text>
</comment>
<evidence type="ECO:0000313" key="2">
    <source>
        <dbReference type="EMBL" id="CAF5228162.1"/>
    </source>
</evidence>